<evidence type="ECO:0000256" key="8">
    <source>
        <dbReference type="PROSITE-ProRule" id="PRU10141"/>
    </source>
</evidence>
<dbReference type="FunFam" id="3.10.20.90:FF:000112">
    <property type="entry name" value="TANK binding kinase TBK1"/>
    <property type="match status" value="1"/>
</dbReference>
<dbReference type="SUPFAM" id="SSF56112">
    <property type="entry name" value="Protein kinase-like (PK-like)"/>
    <property type="match status" value="1"/>
</dbReference>
<dbReference type="GO" id="GO:0005524">
    <property type="term" value="F:ATP binding"/>
    <property type="evidence" value="ECO:0007669"/>
    <property type="project" value="UniProtKB-UniRule"/>
</dbReference>
<evidence type="ECO:0000313" key="11">
    <source>
        <dbReference type="Ensembl" id="ENSSANP00000022236.1"/>
    </source>
</evidence>
<dbReference type="Pfam" id="PF18396">
    <property type="entry name" value="TBK1_ULD"/>
    <property type="match status" value="1"/>
</dbReference>
<evidence type="ECO:0000256" key="9">
    <source>
        <dbReference type="SAM" id="Coils"/>
    </source>
</evidence>
<dbReference type="Pfam" id="PF00069">
    <property type="entry name" value="Pkinase"/>
    <property type="match status" value="1"/>
</dbReference>
<evidence type="ECO:0000256" key="2">
    <source>
        <dbReference type="ARBA" id="ARBA00022490"/>
    </source>
</evidence>
<keyword evidence="2" id="KW-0963">Cytoplasm</keyword>
<name>A0A671LUY9_9TELE</name>
<dbReference type="InterPro" id="IPR000719">
    <property type="entry name" value="Prot_kinase_dom"/>
</dbReference>
<proteinExistence type="predicted"/>
<dbReference type="InterPro" id="IPR051180">
    <property type="entry name" value="IKK"/>
</dbReference>
<dbReference type="PANTHER" id="PTHR22969:SF10">
    <property type="entry name" value="INHIBITOR OF NUCLEAR FACTOR KAPPA-B KINASE SUBUNIT EPSILON"/>
    <property type="match status" value="1"/>
</dbReference>
<dbReference type="PROSITE" id="PS50011">
    <property type="entry name" value="PROTEIN_KINASE_DOM"/>
    <property type="match status" value="1"/>
</dbReference>
<sequence length="672" mass="76692">MTISTANHLWSLDDVLGQGATASVYKARNKKTGELVAVKVFNLVSYNRPYEVQMREFEVLQKLNHVNIVKLFAVEKMHMNPKQKVLVMEFCSGGSLLNLLEEPENAFGLPESEFLIVLHCVVQGMNHLRENGVVHRDIKPGNIMRQVGEDGRSVYKLTDFGAARELEDDEKFVSIYGTEEYLLAIMVRGVTFPTSACGVRPITMHWVSWPIRADCACWKEGLCRKRSLVPVLASILEANQEKCWGFVQFFVATTDILHCITVHIFSLQQATAHNIYIHFHNTVSILFEDVQAQTGIELAAQQYLFLGHPLILEPSMKVVNLPLTTPDRPIILISRRPEKLVGHPYKEPEAPAMPTKFDVMADYTFSKTIVGVIHQYLRIACSLQKYRELIQQGFYSYIENTGFECSNVAHRIAMVNMKLLSSISTEEHLHLFAQRFAHEFPDFVDNKKKLPLIEEDLQRMYGSGVREFQNQLQHLHVMLSKHSETLAQDKSIQKMEVLLGKIVAVHQQYCKDRMTGKLSYNDEQIHKFEKLNLSLYIKKVKSLFKDDCLQKYQDVLMAAGSWNRVLYEMQASLEHFGVVLRQRMGDLHVCEAQQNKVLDRAVLRALQQPVGAEGVDGQKKDDEHMILKMNRLKDEMEAVARELQNNNNMIESLAVVTATLPLEKKVPQANGP</sequence>
<feature type="coiled-coil region" evidence="9">
    <location>
        <begin position="626"/>
        <end position="653"/>
    </location>
</feature>
<dbReference type="Gene3D" id="3.30.200.20">
    <property type="entry name" value="Phosphorylase Kinase, domain 1"/>
    <property type="match status" value="1"/>
</dbReference>
<dbReference type="InterPro" id="IPR011009">
    <property type="entry name" value="Kinase-like_dom_sf"/>
</dbReference>
<keyword evidence="3" id="KW-0723">Serine/threonine-protein kinase</keyword>
<dbReference type="Gene3D" id="1.10.510.10">
    <property type="entry name" value="Transferase(Phosphotransferase) domain 1"/>
    <property type="match status" value="1"/>
</dbReference>
<dbReference type="GO" id="GO:0005737">
    <property type="term" value="C:cytoplasm"/>
    <property type="evidence" value="ECO:0007669"/>
    <property type="project" value="UniProtKB-SubCell"/>
</dbReference>
<keyword evidence="12" id="KW-1185">Reference proteome</keyword>
<reference evidence="11" key="1">
    <citation type="submission" date="2025-08" db="UniProtKB">
        <authorList>
            <consortium name="Ensembl"/>
        </authorList>
    </citation>
    <scope>IDENTIFICATION</scope>
</reference>
<keyword evidence="4" id="KW-0808">Transferase</keyword>
<dbReference type="Pfam" id="PF18394">
    <property type="entry name" value="TBK1_CCD1"/>
    <property type="match status" value="1"/>
</dbReference>
<dbReference type="CDD" id="cd21933">
    <property type="entry name" value="TBK1_IKKE-like_C"/>
    <property type="match status" value="1"/>
</dbReference>
<dbReference type="FunFam" id="3.30.200.20:FF:000106">
    <property type="entry name" value="serine/threonine-protein kinase TBK1 isoform X1"/>
    <property type="match status" value="1"/>
</dbReference>
<feature type="binding site" evidence="8">
    <location>
        <position position="39"/>
    </location>
    <ligand>
        <name>ATP</name>
        <dbReference type="ChEBI" id="CHEBI:30616"/>
    </ligand>
</feature>
<evidence type="ECO:0000259" key="10">
    <source>
        <dbReference type="PROSITE" id="PS50011"/>
    </source>
</evidence>
<dbReference type="PROSITE" id="PS00107">
    <property type="entry name" value="PROTEIN_KINASE_ATP"/>
    <property type="match status" value="1"/>
</dbReference>
<dbReference type="Gene3D" id="3.10.20.90">
    <property type="entry name" value="Phosphatidylinositol 3-kinase Catalytic Subunit, Chain A, domain 1"/>
    <property type="match status" value="1"/>
</dbReference>
<evidence type="ECO:0000256" key="1">
    <source>
        <dbReference type="ARBA" id="ARBA00004496"/>
    </source>
</evidence>
<dbReference type="AlphaFoldDB" id="A0A671LUY9"/>
<dbReference type="Ensembl" id="ENSSANT00000023708.1">
    <property type="protein sequence ID" value="ENSSANP00000022236.1"/>
    <property type="gene ID" value="ENSSANG00000011512.1"/>
</dbReference>
<reference evidence="11" key="2">
    <citation type="submission" date="2025-09" db="UniProtKB">
        <authorList>
            <consortium name="Ensembl"/>
        </authorList>
    </citation>
    <scope>IDENTIFICATION</scope>
</reference>
<evidence type="ECO:0000256" key="3">
    <source>
        <dbReference type="ARBA" id="ARBA00022527"/>
    </source>
</evidence>
<keyword evidence="5 8" id="KW-0547">Nucleotide-binding</keyword>
<evidence type="ECO:0000256" key="5">
    <source>
        <dbReference type="ARBA" id="ARBA00022741"/>
    </source>
</evidence>
<organism evidence="11 12">
    <name type="scientific">Sinocyclocheilus anshuiensis</name>
    <dbReference type="NCBI Taxonomy" id="1608454"/>
    <lineage>
        <taxon>Eukaryota</taxon>
        <taxon>Metazoa</taxon>
        <taxon>Chordata</taxon>
        <taxon>Craniata</taxon>
        <taxon>Vertebrata</taxon>
        <taxon>Euteleostomi</taxon>
        <taxon>Actinopterygii</taxon>
        <taxon>Neopterygii</taxon>
        <taxon>Teleostei</taxon>
        <taxon>Ostariophysi</taxon>
        <taxon>Cypriniformes</taxon>
        <taxon>Cyprinidae</taxon>
        <taxon>Cyprininae</taxon>
        <taxon>Sinocyclocheilus</taxon>
    </lineage>
</organism>
<evidence type="ECO:0000313" key="12">
    <source>
        <dbReference type="Proteomes" id="UP000472260"/>
    </source>
</evidence>
<gene>
    <name evidence="11" type="primary">ikbke</name>
</gene>
<evidence type="ECO:0000256" key="6">
    <source>
        <dbReference type="ARBA" id="ARBA00022777"/>
    </source>
</evidence>
<dbReference type="InterPro" id="IPR041309">
    <property type="entry name" value="TBK1_CC1"/>
</dbReference>
<feature type="domain" description="Protein kinase" evidence="10">
    <location>
        <begin position="10"/>
        <end position="331"/>
    </location>
</feature>
<keyword evidence="6" id="KW-0418">Kinase</keyword>
<dbReference type="SMART" id="SM00220">
    <property type="entry name" value="S_TKc"/>
    <property type="match status" value="1"/>
</dbReference>
<accession>A0A671LUY9</accession>
<keyword evidence="7 8" id="KW-0067">ATP-binding</keyword>
<evidence type="ECO:0000256" key="7">
    <source>
        <dbReference type="ARBA" id="ARBA00022840"/>
    </source>
</evidence>
<dbReference type="Gene3D" id="1.20.1270.420">
    <property type="match status" value="1"/>
</dbReference>
<dbReference type="InterPro" id="IPR017441">
    <property type="entry name" value="Protein_kinase_ATP_BS"/>
</dbReference>
<keyword evidence="9" id="KW-0175">Coiled coil</keyword>
<dbReference type="GO" id="GO:0004674">
    <property type="term" value="F:protein serine/threonine kinase activity"/>
    <property type="evidence" value="ECO:0007669"/>
    <property type="project" value="UniProtKB-KW"/>
</dbReference>
<evidence type="ECO:0000256" key="4">
    <source>
        <dbReference type="ARBA" id="ARBA00022679"/>
    </source>
</evidence>
<dbReference type="Proteomes" id="UP000472260">
    <property type="component" value="Unassembled WGS sequence"/>
</dbReference>
<dbReference type="PANTHER" id="PTHR22969">
    <property type="entry name" value="IKB KINASE"/>
    <property type="match status" value="1"/>
</dbReference>
<protein>
    <submittedName>
        <fullName evidence="11">Inhibitor of nuclear factor kappa-B kinase subunit epsilon-like</fullName>
    </submittedName>
</protein>
<comment type="subcellular location">
    <subcellularLocation>
        <location evidence="1">Cytoplasm</location>
    </subcellularLocation>
</comment>
<dbReference type="InterPro" id="IPR041087">
    <property type="entry name" value="TBK1_ULD"/>
</dbReference>